<feature type="region of interest" description="Disordered" evidence="1">
    <location>
        <begin position="177"/>
        <end position="303"/>
    </location>
</feature>
<reference evidence="2 3" key="1">
    <citation type="journal article" date="2010" name="Proc. Natl. Acad. Sci. U.S.A.">
        <title>Giant virus with a remarkable complement of genes infects marine zooplankton.</title>
        <authorList>
            <person name="Fischer M.G."/>
            <person name="Allen M.J."/>
            <person name="Wilson W.H."/>
            <person name="Suttle C.A."/>
        </authorList>
    </citation>
    <scope>NUCLEOTIDE SEQUENCE [LARGE SCALE GENOMIC DNA]</scope>
    <source>
        <strain evidence="2 3">BV-PW1</strain>
    </source>
</reference>
<proteinExistence type="predicted"/>
<feature type="region of interest" description="Disordered" evidence="1">
    <location>
        <begin position="103"/>
        <end position="157"/>
    </location>
</feature>
<sequence>MGNKISNSTDTIGFRDTNIDNYSSTLPGNFKISKEINQVINNLPQDLNTNQQGGTINTSEESLGLHEIFKKLEKTNTNTTNNMSDTSPFISSEMYNFLMKGGANKNTKTSKHTPSIKKTIKNKKTSKKTQSTKKPMKNTKKTSKKLGNKSKGGVSSYSKQLEQVKQIDHTLVMNPAENQSHQLQEETSMTIDSSEIKNTANTDYTTPTPIEKGGMDSTESHRSGSSPIGDTPDVSSISGVSSASDIPDPKEEANLEMDDELNYQSSSAHTNNDFDNSDISEASEVTTGLPTQITKGIKNPKSKKIQFNEISSVNTSDIRLITE</sequence>
<dbReference type="EMBL" id="GU244497">
    <property type="protein sequence ID" value="ADO67323.1"/>
    <property type="molecule type" value="Genomic_DNA"/>
</dbReference>
<feature type="compositionally biased region" description="Low complexity" evidence="1">
    <location>
        <begin position="233"/>
        <end position="246"/>
    </location>
</feature>
<name>E3T560_CROVB</name>
<evidence type="ECO:0000313" key="3">
    <source>
        <dbReference type="Proteomes" id="UP000029781"/>
    </source>
</evidence>
<gene>
    <name evidence="2" type="ORF">crov290</name>
</gene>
<feature type="compositionally biased region" description="Polar residues" evidence="1">
    <location>
        <begin position="177"/>
        <end position="208"/>
    </location>
</feature>
<evidence type="ECO:0000313" key="2">
    <source>
        <dbReference type="EMBL" id="ADO67323.1"/>
    </source>
</evidence>
<keyword evidence="3" id="KW-1185">Reference proteome</keyword>
<evidence type="ECO:0000256" key="1">
    <source>
        <dbReference type="SAM" id="MobiDB-lite"/>
    </source>
</evidence>
<feature type="compositionally biased region" description="Polar residues" evidence="1">
    <location>
        <begin position="262"/>
        <end position="294"/>
    </location>
</feature>
<dbReference type="KEGG" id="vg:9887692"/>
<dbReference type="Proteomes" id="UP000029781">
    <property type="component" value="Segment"/>
</dbReference>
<protein>
    <submittedName>
        <fullName evidence="2">Uncharacterized protein</fullName>
    </submittedName>
</protein>
<accession>E3T560</accession>
<organismHost>
    <name type="scientific">Cafeteria roenbergensis</name>
    <name type="common">Marine flagellate</name>
    <dbReference type="NCBI Taxonomy" id="33653"/>
</organismHost>
<feature type="compositionally biased region" description="Basic residues" evidence="1">
    <location>
        <begin position="108"/>
        <end position="148"/>
    </location>
</feature>
<dbReference type="RefSeq" id="YP_003969922.1">
    <property type="nucleotide sequence ID" value="NC_014637.1"/>
</dbReference>
<organism evidence="2 3">
    <name type="scientific">Cafeteria roenbergensis virus (strain BV-PW1)</name>
    <name type="common">CroV</name>
    <dbReference type="NCBI Taxonomy" id="693272"/>
    <lineage>
        <taxon>Viruses</taxon>
        <taxon>Varidnaviria</taxon>
        <taxon>Bamfordvirae</taxon>
        <taxon>Nucleocytoviricota</taxon>
        <taxon>Megaviricetes</taxon>
        <taxon>Imitervirales</taxon>
        <taxon>Mimiviridae</taxon>
        <taxon>Aliimimivirinae</taxon>
        <taxon>Rheavirus</taxon>
        <taxon>Rheavirus sinusmexicani</taxon>
    </lineage>
</organism>
<dbReference type="GeneID" id="9887692"/>